<dbReference type="AlphaFoldDB" id="A0A7E4ZW21"/>
<feature type="compositionally biased region" description="Polar residues" evidence="2">
    <location>
        <begin position="102"/>
        <end position="112"/>
    </location>
</feature>
<reference evidence="4" key="1">
    <citation type="journal article" date="2013" name="Genetics">
        <title>The draft genome and transcriptome of Panagrellus redivivus are shaped by the harsh demands of a free-living lifestyle.</title>
        <authorList>
            <person name="Srinivasan J."/>
            <person name="Dillman A.R."/>
            <person name="Macchietto M.G."/>
            <person name="Heikkinen L."/>
            <person name="Lakso M."/>
            <person name="Fracchia K.M."/>
            <person name="Antoshechkin I."/>
            <person name="Mortazavi A."/>
            <person name="Wong G."/>
            <person name="Sternberg P.W."/>
        </authorList>
    </citation>
    <scope>NUCLEOTIDE SEQUENCE [LARGE SCALE GENOMIC DNA]</scope>
    <source>
        <strain evidence="4">MT8872</strain>
    </source>
</reference>
<dbReference type="GO" id="GO:0003677">
    <property type="term" value="F:DNA binding"/>
    <property type="evidence" value="ECO:0007669"/>
    <property type="project" value="InterPro"/>
</dbReference>
<dbReference type="SMART" id="SM00428">
    <property type="entry name" value="H3"/>
    <property type="match status" value="1"/>
</dbReference>
<evidence type="ECO:0000256" key="2">
    <source>
        <dbReference type="SAM" id="MobiDB-lite"/>
    </source>
</evidence>
<dbReference type="InterPro" id="IPR007125">
    <property type="entry name" value="H2A/H2B/H3"/>
</dbReference>
<feature type="region of interest" description="Disordered" evidence="2">
    <location>
        <begin position="90"/>
        <end position="115"/>
    </location>
</feature>
<evidence type="ECO:0000259" key="3">
    <source>
        <dbReference type="Pfam" id="PF00125"/>
    </source>
</evidence>
<organism evidence="4 5">
    <name type="scientific">Panagrellus redivivus</name>
    <name type="common">Microworm</name>
    <dbReference type="NCBI Taxonomy" id="6233"/>
    <lineage>
        <taxon>Eukaryota</taxon>
        <taxon>Metazoa</taxon>
        <taxon>Ecdysozoa</taxon>
        <taxon>Nematoda</taxon>
        <taxon>Chromadorea</taxon>
        <taxon>Rhabditida</taxon>
        <taxon>Tylenchina</taxon>
        <taxon>Panagrolaimomorpha</taxon>
        <taxon>Panagrolaimoidea</taxon>
        <taxon>Panagrolaimidae</taxon>
        <taxon>Panagrellus</taxon>
    </lineage>
</organism>
<keyword evidence="4" id="KW-1185">Reference proteome</keyword>
<accession>A0A7E4ZW21</accession>
<reference evidence="5" key="2">
    <citation type="submission" date="2020-10" db="UniProtKB">
        <authorList>
            <consortium name="WormBaseParasite"/>
        </authorList>
    </citation>
    <scope>IDENTIFICATION</scope>
</reference>
<dbReference type="GO" id="GO:0046982">
    <property type="term" value="F:protein heterodimerization activity"/>
    <property type="evidence" value="ECO:0007669"/>
    <property type="project" value="InterPro"/>
</dbReference>
<evidence type="ECO:0000313" key="4">
    <source>
        <dbReference type="Proteomes" id="UP000492821"/>
    </source>
</evidence>
<dbReference type="GO" id="GO:0000786">
    <property type="term" value="C:nucleosome"/>
    <property type="evidence" value="ECO:0007669"/>
    <property type="project" value="InterPro"/>
</dbReference>
<comment type="similarity">
    <text evidence="1">Belongs to the histone H3 family.</text>
</comment>
<dbReference type="SUPFAM" id="SSF47113">
    <property type="entry name" value="Histone-fold"/>
    <property type="match status" value="1"/>
</dbReference>
<dbReference type="InterPro" id="IPR000164">
    <property type="entry name" value="Histone_H3/CENP-A"/>
</dbReference>
<dbReference type="PANTHER" id="PTHR11426">
    <property type="entry name" value="HISTONE H3"/>
    <property type="match status" value="1"/>
</dbReference>
<evidence type="ECO:0000313" key="5">
    <source>
        <dbReference type="WBParaSite" id="Pan_g21002.t1"/>
    </source>
</evidence>
<dbReference type="Proteomes" id="UP000492821">
    <property type="component" value="Unassembled WGS sequence"/>
</dbReference>
<sequence>MVRVKTKPKVVDVVNYTGSQQLFSQEPYQPQHANLIENERPRNGLVDYSYQSSKMTNRSSQLTSTPMHRGASQALPAFDDMSPLSRTTENVFQTPEPRQPLRQLNQGASRSTDMPPPARGRFSFHDDALSTFSGPSVAARSLYSVPSTTIRSEPRRVTYNDDSSVISGATFGGRRRVDNSGIHIARGKVVKKTKKSAPGTAALKEIRKYQANGNSLLKVAPFARVVKDLIEKIAGPGYRVQGLAVKALMEGAENFLVTLFETANMAAHHAKRVTLQQKDMHLVLRILDAWGIKL</sequence>
<dbReference type="InterPro" id="IPR009072">
    <property type="entry name" value="Histone-fold"/>
</dbReference>
<name>A0A7E4ZW21_PANRE</name>
<dbReference type="CDD" id="cd22911">
    <property type="entry name" value="HFD_H3"/>
    <property type="match status" value="1"/>
</dbReference>
<dbReference type="WBParaSite" id="Pan_g21002.t1">
    <property type="protein sequence ID" value="Pan_g21002.t1"/>
    <property type="gene ID" value="Pan_g21002"/>
</dbReference>
<feature type="domain" description="Core Histone H2A/H2B/H3" evidence="3">
    <location>
        <begin position="198"/>
        <end position="286"/>
    </location>
</feature>
<dbReference type="Gene3D" id="1.10.20.10">
    <property type="entry name" value="Histone, subunit A"/>
    <property type="match status" value="1"/>
</dbReference>
<proteinExistence type="inferred from homology"/>
<dbReference type="Pfam" id="PF00125">
    <property type="entry name" value="Histone"/>
    <property type="match status" value="1"/>
</dbReference>
<evidence type="ECO:0000256" key="1">
    <source>
        <dbReference type="ARBA" id="ARBA00010343"/>
    </source>
</evidence>
<dbReference type="GO" id="GO:0030527">
    <property type="term" value="F:structural constituent of chromatin"/>
    <property type="evidence" value="ECO:0007669"/>
    <property type="project" value="InterPro"/>
</dbReference>
<protein>
    <submittedName>
        <fullName evidence="5">Histone domain-containing protein</fullName>
    </submittedName>
</protein>